<protein>
    <recommendedName>
        <fullName evidence="1">Methyltransferase type 11 domain-containing protein</fullName>
    </recommendedName>
</protein>
<comment type="caution">
    <text evidence="2">The sequence shown here is derived from an EMBL/GenBank/DDBJ whole genome shotgun (WGS) entry which is preliminary data.</text>
</comment>
<proteinExistence type="predicted"/>
<accession>A0ABP5CD04</accession>
<dbReference type="InterPro" id="IPR029063">
    <property type="entry name" value="SAM-dependent_MTases_sf"/>
</dbReference>
<sequence length="189" mass="21395">MPYFHHRYNYTWLNERAVETALALEVLGDHAGQDVLEIGNVLGHYVPVDHLVVDKYEVAPGVLNADAADLEIDGRFDLILCISTLEHVGLDEEVKDPLKASRAVTRLQSLLKPGGMLWITHPVGYNLDLDRQIRVGEVSFTRLRALRRDDFRNRWHEVPVDDVWSAQYDRLLYTAHGIVVAEYVAPAAA</sequence>
<dbReference type="Proteomes" id="UP001500571">
    <property type="component" value="Unassembled WGS sequence"/>
</dbReference>
<dbReference type="EMBL" id="BAAAPB010000002">
    <property type="protein sequence ID" value="GAA1960865.1"/>
    <property type="molecule type" value="Genomic_DNA"/>
</dbReference>
<dbReference type="SUPFAM" id="SSF53335">
    <property type="entry name" value="S-adenosyl-L-methionine-dependent methyltransferases"/>
    <property type="match status" value="1"/>
</dbReference>
<dbReference type="Pfam" id="PF08241">
    <property type="entry name" value="Methyltransf_11"/>
    <property type="match status" value="1"/>
</dbReference>
<gene>
    <name evidence="2" type="ORF">GCM10009798_20770</name>
</gene>
<organism evidence="2 3">
    <name type="scientific">Nocardioides panacihumi</name>
    <dbReference type="NCBI Taxonomy" id="400774"/>
    <lineage>
        <taxon>Bacteria</taxon>
        <taxon>Bacillati</taxon>
        <taxon>Actinomycetota</taxon>
        <taxon>Actinomycetes</taxon>
        <taxon>Propionibacteriales</taxon>
        <taxon>Nocardioidaceae</taxon>
        <taxon>Nocardioides</taxon>
    </lineage>
</organism>
<dbReference type="InterPro" id="IPR013216">
    <property type="entry name" value="Methyltransf_11"/>
</dbReference>
<reference evidence="3" key="1">
    <citation type="journal article" date="2019" name="Int. J. Syst. Evol. Microbiol.">
        <title>The Global Catalogue of Microorganisms (GCM) 10K type strain sequencing project: providing services to taxonomists for standard genome sequencing and annotation.</title>
        <authorList>
            <consortium name="The Broad Institute Genomics Platform"/>
            <consortium name="The Broad Institute Genome Sequencing Center for Infectious Disease"/>
            <person name="Wu L."/>
            <person name="Ma J."/>
        </authorList>
    </citation>
    <scope>NUCLEOTIDE SEQUENCE [LARGE SCALE GENOMIC DNA]</scope>
    <source>
        <strain evidence="3">JCM 15309</strain>
    </source>
</reference>
<evidence type="ECO:0000259" key="1">
    <source>
        <dbReference type="Pfam" id="PF08241"/>
    </source>
</evidence>
<name>A0ABP5CD04_9ACTN</name>
<feature type="domain" description="Methyltransferase type 11" evidence="1">
    <location>
        <begin position="62"/>
        <end position="119"/>
    </location>
</feature>
<evidence type="ECO:0000313" key="2">
    <source>
        <dbReference type="EMBL" id="GAA1960865.1"/>
    </source>
</evidence>
<keyword evidence="3" id="KW-1185">Reference proteome</keyword>
<dbReference type="Gene3D" id="3.40.50.150">
    <property type="entry name" value="Vaccinia Virus protein VP39"/>
    <property type="match status" value="1"/>
</dbReference>
<evidence type="ECO:0000313" key="3">
    <source>
        <dbReference type="Proteomes" id="UP001500571"/>
    </source>
</evidence>